<feature type="compositionally biased region" description="Basic and acidic residues" evidence="1">
    <location>
        <begin position="213"/>
        <end position="227"/>
    </location>
</feature>
<dbReference type="EMBL" id="JAFIQS010000005">
    <property type="protein sequence ID" value="KAG5168987.1"/>
    <property type="molecule type" value="Genomic_DNA"/>
</dbReference>
<feature type="compositionally biased region" description="Low complexity" evidence="1">
    <location>
        <begin position="172"/>
        <end position="184"/>
    </location>
</feature>
<proteinExistence type="predicted"/>
<feature type="region of interest" description="Disordered" evidence="1">
    <location>
        <begin position="271"/>
        <end position="314"/>
    </location>
</feature>
<dbReference type="InterPro" id="IPR058258">
    <property type="entry name" value="CcmS-like"/>
</dbReference>
<evidence type="ECO:0000256" key="1">
    <source>
        <dbReference type="SAM" id="MobiDB-lite"/>
    </source>
</evidence>
<feature type="compositionally biased region" description="Acidic residues" evidence="1">
    <location>
        <begin position="438"/>
        <end position="457"/>
    </location>
</feature>
<protein>
    <recommendedName>
        <fullName evidence="2">CcmS related domain-containing protein</fullName>
    </recommendedName>
</protein>
<feature type="region of interest" description="Disordered" evidence="1">
    <location>
        <begin position="152"/>
        <end position="259"/>
    </location>
</feature>
<name>A0A8H7XY83_PSICU</name>
<feature type="compositionally biased region" description="Basic and acidic residues" evidence="1">
    <location>
        <begin position="482"/>
        <end position="495"/>
    </location>
</feature>
<feature type="compositionally biased region" description="Gly residues" evidence="1">
    <location>
        <begin position="519"/>
        <end position="531"/>
    </location>
</feature>
<evidence type="ECO:0000259" key="2">
    <source>
        <dbReference type="Pfam" id="PF26617"/>
    </source>
</evidence>
<feature type="region of interest" description="Disordered" evidence="1">
    <location>
        <begin position="1"/>
        <end position="36"/>
    </location>
</feature>
<evidence type="ECO:0000313" key="3">
    <source>
        <dbReference type="EMBL" id="KAG5168987.1"/>
    </source>
</evidence>
<feature type="compositionally biased region" description="Low complexity" evidence="1">
    <location>
        <begin position="414"/>
        <end position="430"/>
    </location>
</feature>
<reference evidence="3" key="1">
    <citation type="submission" date="2021-02" db="EMBL/GenBank/DDBJ databases">
        <title>Psilocybe cubensis genome.</title>
        <authorList>
            <person name="Mckernan K.J."/>
            <person name="Crawford S."/>
            <person name="Trippe A."/>
            <person name="Kane L.T."/>
            <person name="Mclaughlin S."/>
        </authorList>
    </citation>
    <scope>NUCLEOTIDE SEQUENCE [LARGE SCALE GENOMIC DNA]</scope>
    <source>
        <strain evidence="3">MGC-MH-2018</strain>
    </source>
</reference>
<comment type="caution">
    <text evidence="3">The sequence shown here is derived from an EMBL/GenBank/DDBJ whole genome shotgun (WGS) entry which is preliminary data.</text>
</comment>
<accession>A0A8H7XY83</accession>
<feature type="region of interest" description="Disordered" evidence="1">
    <location>
        <begin position="372"/>
        <end position="621"/>
    </location>
</feature>
<feature type="compositionally biased region" description="Basic residues" evidence="1">
    <location>
        <begin position="378"/>
        <end position="393"/>
    </location>
</feature>
<sequence length="978" mass="108017">MGKKGKGKQKQDEKLATGNDNATLLQPPLATEGANVPMMDIGNMHSPMHPPSIHQEHIQQVSQGTAWGSAPGDGNWDSPGGGFTESAIHTDNWASGTRENDGWHHADSLLDPPPVHSHNILPTIHEQIHEQSSSGHFETRTESIVGSEIYSDDDYGQETHRGFHSPYPQSRTGTATAAASAMGSPRPAPPVSLSQAAAEAAKLNNQHMSHASEAARKLEESKARQKDSSALASSAVPTPAVQHVPLAPPTPPAPDRTKMSTASAYAALHEKKNAPSAVKTPSAQPSTSGGKNTWQFRPVHPGDENARIIPTDPSWIMTGGNEWSNKHRTSKSAPAVPTAAYIDEDAWNRHLNHYRQAQQMQQAIHDKKVRQAFPAQHRPQHSKHHSHPGHPMHHQGPQHLHERQHQRHQHQQPHHPQQPQKNPKQNQKWQRWGKDGWNEEEEEETEEYSESGEETVDEWATAAQHSDAWAHSGGWEQPTRFAGERGRVPDKKAENHWGQAEPWGEVAGSGTGWRREASEGGGWGEAWGKQGGQQHHQHQQQQQKQHSVQRGHHPGHGNEWGSEGGWGQETSAWGKTDENAWGLLGVGGDRGKVSEWDTGGDRGIGGATNSRSEWPATAQHNQSKIPANVADMSGSRNTVSAQQRSQILNSFLNNAQGQKHAGGNAAQLHASALAAAQKGLPKNKVQHDAWVGGAWEAEDDGWGSLEDEDGYGGNRRVHFSPKTSDIWGGSPRSVPSKTLVHAQQGLATTPINDASNVRFVESRGAAFAYVSSAFFGNSRLARERIHWMFPVNKDKRVAAMHAWVQKMSFNIGTYGLLKFLQTRERGALFLNTIFRMHQFPQDPAFDWLTFNQLQGTMDKTLQESVAFYDPARLVIVFVYLPSQTGNSVAIWRIKVNVPDNARIKYQQEVSAITKTLRKDTEYIVMVDEIPPKPKAPQKSGLLRKTSLTKSKSNAKNLPYTPNVKSAPKEKRKWWKIFS</sequence>
<feature type="compositionally biased region" description="Basic residues" evidence="1">
    <location>
        <begin position="402"/>
        <end position="413"/>
    </location>
</feature>
<feature type="compositionally biased region" description="Polar residues" evidence="1">
    <location>
        <begin position="945"/>
        <end position="955"/>
    </location>
</feature>
<gene>
    <name evidence="3" type="ORF">JR316_005543</name>
</gene>
<dbReference type="Pfam" id="PF26617">
    <property type="entry name" value="CcmS-like"/>
    <property type="match status" value="1"/>
</dbReference>
<feature type="compositionally biased region" description="Low complexity" evidence="1">
    <location>
        <begin position="532"/>
        <end position="546"/>
    </location>
</feature>
<organism evidence="3">
    <name type="scientific">Psilocybe cubensis</name>
    <name type="common">Psychedelic mushroom</name>
    <name type="synonym">Stropharia cubensis</name>
    <dbReference type="NCBI Taxonomy" id="181762"/>
    <lineage>
        <taxon>Eukaryota</taxon>
        <taxon>Fungi</taxon>
        <taxon>Dikarya</taxon>
        <taxon>Basidiomycota</taxon>
        <taxon>Agaricomycotina</taxon>
        <taxon>Agaricomycetes</taxon>
        <taxon>Agaricomycetidae</taxon>
        <taxon>Agaricales</taxon>
        <taxon>Agaricineae</taxon>
        <taxon>Strophariaceae</taxon>
        <taxon>Psilocybe</taxon>
    </lineage>
</organism>
<feature type="domain" description="CcmS related" evidence="2">
    <location>
        <begin position="770"/>
        <end position="900"/>
    </location>
</feature>
<dbReference type="AlphaFoldDB" id="A0A8H7XY83"/>
<feature type="region of interest" description="Disordered" evidence="1">
    <location>
        <begin position="934"/>
        <end position="972"/>
    </location>
</feature>
<feature type="compositionally biased region" description="Polar residues" evidence="1">
    <location>
        <begin position="279"/>
        <end position="295"/>
    </location>
</feature>
<feature type="compositionally biased region" description="Polar residues" evidence="1">
    <location>
        <begin position="607"/>
        <end position="621"/>
    </location>
</feature>